<dbReference type="RefSeq" id="WP_382410042.1">
    <property type="nucleotide sequence ID" value="NZ_JBHSGU010000012.1"/>
</dbReference>
<protein>
    <submittedName>
        <fullName evidence="1">Uncharacterized protein</fullName>
    </submittedName>
</protein>
<name>A0ABV9LY61_9ALTE</name>
<keyword evidence="2" id="KW-1185">Reference proteome</keyword>
<reference evidence="2" key="1">
    <citation type="journal article" date="2019" name="Int. J. Syst. Evol. Microbiol.">
        <title>The Global Catalogue of Microorganisms (GCM) 10K type strain sequencing project: providing services to taxonomists for standard genome sequencing and annotation.</title>
        <authorList>
            <consortium name="The Broad Institute Genomics Platform"/>
            <consortium name="The Broad Institute Genome Sequencing Center for Infectious Disease"/>
            <person name="Wu L."/>
            <person name="Ma J."/>
        </authorList>
    </citation>
    <scope>NUCLEOTIDE SEQUENCE [LARGE SCALE GENOMIC DNA]</scope>
    <source>
        <strain evidence="2">KACC 12507</strain>
    </source>
</reference>
<dbReference type="Proteomes" id="UP001595897">
    <property type="component" value="Unassembled WGS sequence"/>
</dbReference>
<proteinExistence type="predicted"/>
<evidence type="ECO:0000313" key="1">
    <source>
        <dbReference type="EMBL" id="MFC4701502.1"/>
    </source>
</evidence>
<evidence type="ECO:0000313" key="2">
    <source>
        <dbReference type="Proteomes" id="UP001595897"/>
    </source>
</evidence>
<organism evidence="1 2">
    <name type="scientific">Glaciecola siphonariae</name>
    <dbReference type="NCBI Taxonomy" id="521012"/>
    <lineage>
        <taxon>Bacteria</taxon>
        <taxon>Pseudomonadati</taxon>
        <taxon>Pseudomonadota</taxon>
        <taxon>Gammaproteobacteria</taxon>
        <taxon>Alteromonadales</taxon>
        <taxon>Alteromonadaceae</taxon>
        <taxon>Glaciecola</taxon>
    </lineage>
</organism>
<accession>A0ABV9LY61</accession>
<comment type="caution">
    <text evidence="1">The sequence shown here is derived from an EMBL/GenBank/DDBJ whole genome shotgun (WGS) entry which is preliminary data.</text>
</comment>
<dbReference type="EMBL" id="JBHSGU010000012">
    <property type="protein sequence ID" value="MFC4701502.1"/>
    <property type="molecule type" value="Genomic_DNA"/>
</dbReference>
<gene>
    <name evidence="1" type="ORF">ACFO4O_15160</name>
</gene>
<sequence>MNEEASVMPICQTEFEMVEPEQINSALSSLTRECFVDGMAAYKPKEACFSIDAGENDITAIYDEEDKSIKFICRYQRQLNYYDNQLSAFAAKHGVFLKRDSNRNMAVNNDRHIL</sequence>